<feature type="transmembrane region" description="Helical" evidence="7">
    <location>
        <begin position="80"/>
        <end position="101"/>
    </location>
</feature>
<feature type="transmembrane region" description="Helical" evidence="7">
    <location>
        <begin position="437"/>
        <end position="458"/>
    </location>
</feature>
<dbReference type="InterPro" id="IPR050833">
    <property type="entry name" value="Poly_Biosynth_Transport"/>
</dbReference>
<evidence type="ECO:0000256" key="6">
    <source>
        <dbReference type="ARBA" id="ARBA00023136"/>
    </source>
</evidence>
<feature type="transmembrane region" description="Helical" evidence="7">
    <location>
        <begin position="113"/>
        <end position="134"/>
    </location>
</feature>
<keyword evidence="3" id="KW-1003">Cell membrane</keyword>
<keyword evidence="5 7" id="KW-1133">Transmembrane helix</keyword>
<dbReference type="Pfam" id="PF13440">
    <property type="entry name" value="Polysacc_synt_3"/>
    <property type="match status" value="1"/>
</dbReference>
<dbReference type="EMBL" id="QGHB01000001">
    <property type="protein sequence ID" value="PWK91520.1"/>
    <property type="molecule type" value="Genomic_DNA"/>
</dbReference>
<proteinExistence type="inferred from homology"/>
<reference evidence="8 9" key="1">
    <citation type="submission" date="2018-05" db="EMBL/GenBank/DDBJ databases">
        <title>Genomic Encyclopedia of Type Strains, Phase IV (KMG-IV): sequencing the most valuable type-strain genomes for metagenomic binning, comparative biology and taxonomic classification.</title>
        <authorList>
            <person name="Goeker M."/>
        </authorList>
    </citation>
    <scope>NUCLEOTIDE SEQUENCE [LARGE SCALE GENOMIC DNA]</scope>
    <source>
        <strain evidence="8 9">DSM 45480</strain>
    </source>
</reference>
<evidence type="ECO:0000313" key="8">
    <source>
        <dbReference type="EMBL" id="PWK91520.1"/>
    </source>
</evidence>
<comment type="similarity">
    <text evidence="2">Belongs to the polysaccharide synthase family.</text>
</comment>
<gene>
    <name evidence="8" type="ORF">C8D88_1011558</name>
</gene>
<feature type="transmembrane region" description="Helical" evidence="7">
    <location>
        <begin position="410"/>
        <end position="431"/>
    </location>
</feature>
<sequence>MTNRVGERAVRGSLWLFAVNVVSKGCQVAVTLVLAALLTEDGLGAVSLVVSLVNIGQVVQSAGVYDVISRTNLDPGRLAGTVLTLSASGGLVLTVVLLLAAEPLAAALGAPATLIRIAALSLPFTAIGGVQMALMHRDLDFRRRMLPDAGGMVLGAAVTIVLAALGFGPLAMAVGLLCTAVAQPVLAVVAGARVRPRWDRAAAGEALRWTAVVGPGAVVATLLINVDYLTIGHVLGPSAVGVYSLAFRIAWMPYILVAVVLGGVMFPVCAELVRSGRTGDVPGAVLRFTKATLMITGGFFVVIALLADQVVLFGERWAPAAPVLVALCAYGLGLGLLHTWYQVIRAAGHARWYLALEVTHLVALLSALAVTTRHGVLAVAIAQAVIVWLLVPLTWWVLVRHGLAFPPAELGRTVAGLLTACASCALVARLLPDTNGIAGALLAGLVLFGVYAAISLPLNREAVRELRGTL</sequence>
<dbReference type="GO" id="GO:0005886">
    <property type="term" value="C:plasma membrane"/>
    <property type="evidence" value="ECO:0007669"/>
    <property type="project" value="UniProtKB-SubCell"/>
</dbReference>
<accession>A0A316IFM4</accession>
<feature type="transmembrane region" description="Helical" evidence="7">
    <location>
        <begin position="146"/>
        <end position="167"/>
    </location>
</feature>
<evidence type="ECO:0000256" key="5">
    <source>
        <dbReference type="ARBA" id="ARBA00022989"/>
    </source>
</evidence>
<dbReference type="RefSeq" id="WP_233439202.1">
    <property type="nucleotide sequence ID" value="NZ_QGHB01000001.1"/>
</dbReference>
<feature type="transmembrane region" description="Helical" evidence="7">
    <location>
        <begin position="376"/>
        <end position="398"/>
    </location>
</feature>
<feature type="transmembrane region" description="Helical" evidence="7">
    <location>
        <begin position="319"/>
        <end position="340"/>
    </location>
</feature>
<organism evidence="8 9">
    <name type="scientific">Lentzea atacamensis</name>
    <dbReference type="NCBI Taxonomy" id="531938"/>
    <lineage>
        <taxon>Bacteria</taxon>
        <taxon>Bacillati</taxon>
        <taxon>Actinomycetota</taxon>
        <taxon>Actinomycetes</taxon>
        <taxon>Pseudonocardiales</taxon>
        <taxon>Pseudonocardiaceae</taxon>
        <taxon>Lentzea</taxon>
    </lineage>
</organism>
<comment type="caution">
    <text evidence="8">The sequence shown here is derived from an EMBL/GenBank/DDBJ whole genome shotgun (WGS) entry which is preliminary data.</text>
</comment>
<name>A0A316IFM4_9PSEU</name>
<keyword evidence="6 7" id="KW-0472">Membrane</keyword>
<dbReference type="Proteomes" id="UP000246005">
    <property type="component" value="Unassembled WGS sequence"/>
</dbReference>
<feature type="transmembrane region" description="Helical" evidence="7">
    <location>
        <begin position="12"/>
        <end position="38"/>
    </location>
</feature>
<feature type="transmembrane region" description="Helical" evidence="7">
    <location>
        <begin position="251"/>
        <end position="273"/>
    </location>
</feature>
<dbReference type="PANTHER" id="PTHR30250:SF10">
    <property type="entry name" value="LIPOPOLYSACCHARIDE BIOSYNTHESIS PROTEIN WZXC"/>
    <property type="match status" value="1"/>
</dbReference>
<comment type="subcellular location">
    <subcellularLocation>
        <location evidence="1">Cell membrane</location>
        <topology evidence="1">Multi-pass membrane protein</topology>
    </subcellularLocation>
</comment>
<evidence type="ECO:0000256" key="7">
    <source>
        <dbReference type="SAM" id="Phobius"/>
    </source>
</evidence>
<evidence type="ECO:0000256" key="3">
    <source>
        <dbReference type="ARBA" id="ARBA00022475"/>
    </source>
</evidence>
<evidence type="ECO:0000313" key="9">
    <source>
        <dbReference type="Proteomes" id="UP000246005"/>
    </source>
</evidence>
<evidence type="ECO:0000256" key="4">
    <source>
        <dbReference type="ARBA" id="ARBA00022692"/>
    </source>
</evidence>
<dbReference type="PANTHER" id="PTHR30250">
    <property type="entry name" value="PST FAMILY PREDICTED COLANIC ACID TRANSPORTER"/>
    <property type="match status" value="1"/>
</dbReference>
<feature type="transmembrane region" description="Helical" evidence="7">
    <location>
        <begin position="206"/>
        <end position="231"/>
    </location>
</feature>
<dbReference type="AlphaFoldDB" id="A0A316IFM4"/>
<feature type="transmembrane region" description="Helical" evidence="7">
    <location>
        <begin position="285"/>
        <end position="307"/>
    </location>
</feature>
<protein>
    <submittedName>
        <fullName evidence="8">PST family polysaccharide transporter</fullName>
    </submittedName>
</protein>
<feature type="transmembrane region" description="Helical" evidence="7">
    <location>
        <begin position="352"/>
        <end position="370"/>
    </location>
</feature>
<keyword evidence="4 7" id="KW-0812">Transmembrane</keyword>
<evidence type="ECO:0000256" key="1">
    <source>
        <dbReference type="ARBA" id="ARBA00004651"/>
    </source>
</evidence>
<evidence type="ECO:0000256" key="2">
    <source>
        <dbReference type="ARBA" id="ARBA00007430"/>
    </source>
</evidence>